<dbReference type="InterPro" id="IPR055247">
    <property type="entry name" value="InsJ-like_HTH"/>
</dbReference>
<keyword evidence="3" id="KW-1185">Reference proteome</keyword>
<dbReference type="InterPro" id="IPR010921">
    <property type="entry name" value="Trp_repressor/repl_initiator"/>
</dbReference>
<protein>
    <recommendedName>
        <fullName evidence="1">Insertion element IS150 protein InsJ-like helix-turn-helix domain-containing protein</fullName>
    </recommendedName>
</protein>
<evidence type="ECO:0000313" key="2">
    <source>
        <dbReference type="EMBL" id="BDR59682.1"/>
    </source>
</evidence>
<feature type="domain" description="Insertion element IS150 protein InsJ-like helix-turn-helix" evidence="1">
    <location>
        <begin position="9"/>
        <end position="61"/>
    </location>
</feature>
<organism evidence="2 3">
    <name type="scientific">Xylocopilactobacillus apicola</name>
    <dbReference type="NCBI Taxonomy" id="2932184"/>
    <lineage>
        <taxon>Bacteria</taxon>
        <taxon>Bacillati</taxon>
        <taxon>Bacillota</taxon>
        <taxon>Bacilli</taxon>
        <taxon>Lactobacillales</taxon>
        <taxon>Lactobacillaceae</taxon>
        <taxon>Xylocopilactobacillus</taxon>
    </lineage>
</organism>
<dbReference type="KEGG" id="xap:XA3_21230"/>
<dbReference type="Pfam" id="PF13518">
    <property type="entry name" value="HTH_28"/>
    <property type="match status" value="1"/>
</dbReference>
<evidence type="ECO:0000313" key="3">
    <source>
        <dbReference type="Proteomes" id="UP001321861"/>
    </source>
</evidence>
<dbReference type="AlphaFoldDB" id="A0AAU9DR46"/>
<dbReference type="Gene3D" id="1.10.10.10">
    <property type="entry name" value="Winged helix-like DNA-binding domain superfamily/Winged helix DNA-binding domain"/>
    <property type="match status" value="1"/>
</dbReference>
<dbReference type="SUPFAM" id="SSF48295">
    <property type="entry name" value="TrpR-like"/>
    <property type="match status" value="1"/>
</dbReference>
<dbReference type="InterPro" id="IPR036388">
    <property type="entry name" value="WH-like_DNA-bd_sf"/>
</dbReference>
<name>A0AAU9DR46_9LACO</name>
<dbReference type="GO" id="GO:0043565">
    <property type="term" value="F:sequence-specific DNA binding"/>
    <property type="evidence" value="ECO:0007669"/>
    <property type="project" value="InterPro"/>
</dbReference>
<accession>A0AAU9DR46</accession>
<evidence type="ECO:0000259" key="1">
    <source>
        <dbReference type="Pfam" id="PF13518"/>
    </source>
</evidence>
<gene>
    <name evidence="2" type="ORF">XA3_21230</name>
</gene>
<dbReference type="EMBL" id="AP026802">
    <property type="protein sequence ID" value="BDR59682.1"/>
    <property type="molecule type" value="Genomic_DNA"/>
</dbReference>
<dbReference type="RefSeq" id="WP_317635467.1">
    <property type="nucleotide sequence ID" value="NZ_AP026802.1"/>
</dbReference>
<dbReference type="Proteomes" id="UP001321861">
    <property type="component" value="Chromosome"/>
</dbReference>
<reference evidence="2 3" key="1">
    <citation type="journal article" date="2023" name="Microbiol. Spectr.">
        <title>Symbiosis of Carpenter Bees with Uncharacterized Lactic Acid Bacteria Showing NAD Auxotrophy.</title>
        <authorList>
            <person name="Kawasaki S."/>
            <person name="Ozawa K."/>
            <person name="Mori T."/>
            <person name="Yamamoto A."/>
            <person name="Ito M."/>
            <person name="Ohkuma M."/>
            <person name="Sakamoto M."/>
            <person name="Matsutani M."/>
        </authorList>
    </citation>
    <scope>NUCLEOTIDE SEQUENCE [LARGE SCALE GENOMIC DNA]</scope>
    <source>
        <strain evidence="2 3">XA3</strain>
    </source>
</reference>
<sequence>MSKKFNAQERMEVINWTVEHDKNYNEAIRKFGCTYQQVYTWVKRYEELGDEGLVDHRHEPKSLNNPEIYKLQSEIKDLKNELDDQKIVKLLEKKSQPTERRDQD</sequence>
<proteinExistence type="predicted"/>